<dbReference type="GO" id="GO:0003735">
    <property type="term" value="F:structural constituent of ribosome"/>
    <property type="evidence" value="ECO:0007669"/>
    <property type="project" value="TreeGrafter"/>
</dbReference>
<dbReference type="Gene3D" id="3.40.50.150">
    <property type="entry name" value="Vaccinia Virus protein VP39"/>
    <property type="match status" value="1"/>
</dbReference>
<evidence type="ECO:0000256" key="14">
    <source>
        <dbReference type="SAM" id="MobiDB-lite"/>
    </source>
</evidence>
<dbReference type="SUPFAM" id="SSF53335">
    <property type="entry name" value="S-adenosyl-L-methionine-dependent methyltransferases"/>
    <property type="match status" value="1"/>
</dbReference>
<sequence>MAAPAAARRVWRFWGPRDGPSTLRAFSTIIPRVSQVDNSSDFLGNVPHRRHPGVLHLRSVRLPAELVKAAQLLVEQSTMHGLKDQVVALTNYLWSRKRPLEASELQRRGQQLEQQLREKVQPHTADASSPLTDAEKEKLQRRVLNRLRKTTYHWEALRYTDELSLVYMAARLDGGFAAVSRAFHEIQKRVPAFAPRTLLDFGSGTGSVSWAAHGAWGQTLREYLCVDSSAPMLTLAERLLQGGSESPQTPLFPGVYFRQFLPVSPKVKFDVVVSAFSLNELPSLAERRETIQTLWRKTDGFLVLVENGTKEGHQMLMEAREIVLGGGDKVLHDPREAHVFAPCPHHLPCPRLNPERPLPCNYLQAYHPLPFHWNPALKEELFSFLILRRGPGEGEEPWPRITQAVLGCARHVHCHLCCADGSLQHAVITARRHGRAAPAHPELHRLLCSGGLPGRLPHAHGGRRADRHPGGAGQAAAAGEMEQRHTGPPCSSSVAHTVQG</sequence>
<keyword evidence="16" id="KW-1185">Reference proteome</keyword>
<keyword evidence="4" id="KW-0479">Metal-binding</keyword>
<name>A0A8C3FQ55_CHRPI</name>
<dbReference type="GO" id="GO:0006412">
    <property type="term" value="P:translation"/>
    <property type="evidence" value="ECO:0007669"/>
    <property type="project" value="InterPro"/>
</dbReference>
<evidence type="ECO:0000313" key="16">
    <source>
        <dbReference type="Proteomes" id="UP000694380"/>
    </source>
</evidence>
<keyword evidence="2" id="KW-0004">4Fe-4S</keyword>
<evidence type="ECO:0000256" key="2">
    <source>
        <dbReference type="ARBA" id="ARBA00022485"/>
    </source>
</evidence>
<dbReference type="PANTHER" id="PTHR13184:SF5">
    <property type="entry name" value="METHYLTRANSFERASE-LIKE PROTEIN 17, MITOCHONDRIAL"/>
    <property type="match status" value="1"/>
</dbReference>
<evidence type="ECO:0000256" key="12">
    <source>
        <dbReference type="ARBA" id="ARBA00069745"/>
    </source>
</evidence>
<dbReference type="GO" id="GO:0180026">
    <property type="term" value="P:mitochondrial small ribosomal subunit assembly"/>
    <property type="evidence" value="ECO:0007669"/>
    <property type="project" value="Ensembl"/>
</dbReference>
<dbReference type="GO" id="GO:0051539">
    <property type="term" value="F:4 iron, 4 sulfur cluster binding"/>
    <property type="evidence" value="ECO:0007669"/>
    <property type="project" value="UniProtKB-KW"/>
</dbReference>
<comment type="subunit">
    <text evidence="11">Associates with the mitochondrial ribosome (mitoribosome).</text>
</comment>
<evidence type="ECO:0000256" key="3">
    <source>
        <dbReference type="ARBA" id="ARBA00022691"/>
    </source>
</evidence>
<dbReference type="FunFam" id="3.40.50.150:FF:000196">
    <property type="entry name" value="methyltransferase-like protein 17, mitochondrial"/>
    <property type="match status" value="1"/>
</dbReference>
<protein>
    <recommendedName>
        <fullName evidence="12">Ribosome assembly protein METTL17, mitochondrial</fullName>
    </recommendedName>
    <alternativeName>
        <fullName evidence="13">Methyltransferase-like protein 17</fullName>
    </alternativeName>
</protein>
<dbReference type="GO" id="GO:0005763">
    <property type="term" value="C:mitochondrial small ribosomal subunit"/>
    <property type="evidence" value="ECO:0007669"/>
    <property type="project" value="TreeGrafter"/>
</dbReference>
<comment type="subcellular location">
    <subcellularLocation>
        <location evidence="1">Mitochondrion matrix</location>
    </subcellularLocation>
</comment>
<dbReference type="AlphaFoldDB" id="A0A8C3FQ55"/>
<feature type="region of interest" description="Disordered" evidence="14">
    <location>
        <begin position="105"/>
        <end position="135"/>
    </location>
</feature>
<reference evidence="15" key="2">
    <citation type="submission" date="2025-09" db="UniProtKB">
        <authorList>
            <consortium name="Ensembl"/>
        </authorList>
    </citation>
    <scope>IDENTIFICATION</scope>
</reference>
<dbReference type="Proteomes" id="UP000694380">
    <property type="component" value="Unplaced"/>
</dbReference>
<keyword evidence="5" id="KW-0809">Transit peptide</keyword>
<evidence type="ECO:0000256" key="6">
    <source>
        <dbReference type="ARBA" id="ARBA00023004"/>
    </source>
</evidence>
<feature type="region of interest" description="Disordered" evidence="14">
    <location>
        <begin position="457"/>
        <end position="500"/>
    </location>
</feature>
<reference evidence="15" key="1">
    <citation type="submission" date="2025-08" db="UniProtKB">
        <authorList>
            <consortium name="Ensembl"/>
        </authorList>
    </citation>
    <scope>IDENTIFICATION</scope>
</reference>
<keyword evidence="8" id="KW-0496">Mitochondrion</keyword>
<dbReference type="InterPro" id="IPR029063">
    <property type="entry name" value="SAM-dependent_MTases_sf"/>
</dbReference>
<accession>A0A8C3FQ55</accession>
<gene>
    <name evidence="15" type="primary">METTL17</name>
</gene>
<keyword evidence="7" id="KW-0411">Iron-sulfur</keyword>
<dbReference type="Ensembl" id="ENSCPBT00000014877.1">
    <property type="protein sequence ID" value="ENSCPBP00000012496.1"/>
    <property type="gene ID" value="ENSCPBG00000009422.1"/>
</dbReference>
<evidence type="ECO:0000256" key="7">
    <source>
        <dbReference type="ARBA" id="ARBA00023014"/>
    </source>
</evidence>
<evidence type="ECO:0000256" key="8">
    <source>
        <dbReference type="ARBA" id="ARBA00023128"/>
    </source>
</evidence>
<comment type="function">
    <text evidence="9">Mitochondrial ribosome (mitoribosome) assembly factor. Binds at the interface of the head and body domains of the mitochondrial small ribosomal subunit (mt-SSU), occluding the mRNA channel and preventing compaction of the head domain towards the body. Probable inactive methyltransferase: retains the characteristic folding and ability to bind S-adenosyl-L-methionine, but it probably lost its methyltransferase activity.</text>
</comment>
<evidence type="ECO:0000256" key="5">
    <source>
        <dbReference type="ARBA" id="ARBA00022946"/>
    </source>
</evidence>
<dbReference type="GeneTree" id="ENSGT00390000006103"/>
<keyword evidence="6" id="KW-0408">Iron</keyword>
<dbReference type="GO" id="GO:0046872">
    <property type="term" value="F:metal ion binding"/>
    <property type="evidence" value="ECO:0007669"/>
    <property type="project" value="UniProtKB-KW"/>
</dbReference>
<dbReference type="GO" id="GO:0008168">
    <property type="term" value="F:methyltransferase activity"/>
    <property type="evidence" value="ECO:0007669"/>
    <property type="project" value="InterPro"/>
</dbReference>
<dbReference type="PANTHER" id="PTHR13184">
    <property type="entry name" value="37S RIBOSOMAL PROTEIN S22"/>
    <property type="match status" value="1"/>
</dbReference>
<keyword evidence="3" id="KW-0949">S-adenosyl-L-methionine</keyword>
<organism evidence="15 16">
    <name type="scientific">Chrysemys picta bellii</name>
    <name type="common">Western painted turtle</name>
    <name type="synonym">Emys bellii</name>
    <dbReference type="NCBI Taxonomy" id="8478"/>
    <lineage>
        <taxon>Eukaryota</taxon>
        <taxon>Metazoa</taxon>
        <taxon>Chordata</taxon>
        <taxon>Craniata</taxon>
        <taxon>Vertebrata</taxon>
        <taxon>Euteleostomi</taxon>
        <taxon>Archelosauria</taxon>
        <taxon>Testudinata</taxon>
        <taxon>Testudines</taxon>
        <taxon>Cryptodira</taxon>
        <taxon>Durocryptodira</taxon>
        <taxon>Testudinoidea</taxon>
        <taxon>Emydidae</taxon>
        <taxon>Chrysemys</taxon>
    </lineage>
</organism>
<dbReference type="Pfam" id="PF09243">
    <property type="entry name" value="Rsm22"/>
    <property type="match status" value="1"/>
</dbReference>
<dbReference type="InterPro" id="IPR015324">
    <property type="entry name" value="Ribosomal_Rsm22-like"/>
</dbReference>
<evidence type="ECO:0000256" key="9">
    <source>
        <dbReference type="ARBA" id="ARBA00045681"/>
    </source>
</evidence>
<dbReference type="CDD" id="cd02440">
    <property type="entry name" value="AdoMet_MTases"/>
    <property type="match status" value="1"/>
</dbReference>
<comment type="similarity">
    <text evidence="10">Belongs to the methyltransferase superfamily. Rsm22 family.</text>
</comment>
<feature type="compositionally biased region" description="Polar residues" evidence="14">
    <location>
        <begin position="489"/>
        <end position="500"/>
    </location>
</feature>
<dbReference type="GO" id="GO:0005654">
    <property type="term" value="C:nucleoplasm"/>
    <property type="evidence" value="ECO:0007669"/>
    <property type="project" value="Ensembl"/>
</dbReference>
<evidence type="ECO:0000313" key="15">
    <source>
        <dbReference type="Ensembl" id="ENSCPBP00000012496.1"/>
    </source>
</evidence>
<evidence type="ECO:0000256" key="4">
    <source>
        <dbReference type="ARBA" id="ARBA00022723"/>
    </source>
</evidence>
<dbReference type="InterPro" id="IPR052571">
    <property type="entry name" value="Mt_RNA_Methyltransferase"/>
</dbReference>
<evidence type="ECO:0000256" key="10">
    <source>
        <dbReference type="ARBA" id="ARBA00060800"/>
    </source>
</evidence>
<evidence type="ECO:0000256" key="11">
    <source>
        <dbReference type="ARBA" id="ARBA00062800"/>
    </source>
</evidence>
<evidence type="ECO:0000256" key="13">
    <source>
        <dbReference type="ARBA" id="ARBA00081511"/>
    </source>
</evidence>
<evidence type="ECO:0000256" key="1">
    <source>
        <dbReference type="ARBA" id="ARBA00004305"/>
    </source>
</evidence>
<proteinExistence type="inferred from homology"/>